<dbReference type="Proteomes" id="UP001497623">
    <property type="component" value="Unassembled WGS sequence"/>
</dbReference>
<proteinExistence type="predicted"/>
<evidence type="ECO:0000256" key="1">
    <source>
        <dbReference type="SAM" id="MobiDB-lite"/>
    </source>
</evidence>
<feature type="region of interest" description="Disordered" evidence="1">
    <location>
        <begin position="217"/>
        <end position="248"/>
    </location>
</feature>
<sequence>MSSGPPWYQEPSVSPLQMVPPTQEQLQQHHALALPQQQQQLSQQYITTMSRHQQVQQQQVQNRNTYYQQLEQMNTPYHHVQNGSIHSQQAAIQSSHQMDLNRQIGSQELQSHQQQLNEQLQSLLIYQQKKNQQQQVLQVQQPDRQHEETQARERNWQLQLQQYQSNIQQKVTKQTVLQPHRQHSQIIPPVAAPQLQSENILVINPLTKSVICSVKPSSTNDQNNLTPSNKVQENIPTHHNTQHRSKIGENVSRRQISQNQEIISNNTISSDHYMNKPIPSIPGPIIGSTATGTVPPHHLHLSQRRGSKHMDVSEYLADEIQQEQVANQQRNMISQMKSSPHWEQRDVISPADLLSNGSPPVTQNQFLFDSNTAFQHVLMQGETAQIKEISRRNSHKNPELMKLLTSPAREEISQNLQSNSLRASGSTSHMTNQDNLVLNTSHVTPVREEVQNSMPSRNIPNNYSTLQEYVNNKNLLISNEQNSPSEMINNVKSHITKNVIPCYVCNQTTSN</sequence>
<keyword evidence="3" id="KW-1185">Reference proteome</keyword>
<comment type="caution">
    <text evidence="2">The sequence shown here is derived from an EMBL/GenBank/DDBJ whole genome shotgun (WGS) entry which is preliminary data.</text>
</comment>
<evidence type="ECO:0000313" key="3">
    <source>
        <dbReference type="Proteomes" id="UP001497623"/>
    </source>
</evidence>
<feature type="non-terminal residue" evidence="2">
    <location>
        <position position="511"/>
    </location>
</feature>
<organism evidence="2 3">
    <name type="scientific">Meganyctiphanes norvegica</name>
    <name type="common">Northern krill</name>
    <name type="synonym">Thysanopoda norvegica</name>
    <dbReference type="NCBI Taxonomy" id="48144"/>
    <lineage>
        <taxon>Eukaryota</taxon>
        <taxon>Metazoa</taxon>
        <taxon>Ecdysozoa</taxon>
        <taxon>Arthropoda</taxon>
        <taxon>Crustacea</taxon>
        <taxon>Multicrustacea</taxon>
        <taxon>Malacostraca</taxon>
        <taxon>Eumalacostraca</taxon>
        <taxon>Eucarida</taxon>
        <taxon>Euphausiacea</taxon>
        <taxon>Euphausiidae</taxon>
        <taxon>Meganyctiphanes</taxon>
    </lineage>
</organism>
<dbReference type="EMBL" id="CAXKWB010031729">
    <property type="protein sequence ID" value="CAL4140109.1"/>
    <property type="molecule type" value="Genomic_DNA"/>
</dbReference>
<reference evidence="2 3" key="1">
    <citation type="submission" date="2024-05" db="EMBL/GenBank/DDBJ databases">
        <authorList>
            <person name="Wallberg A."/>
        </authorList>
    </citation>
    <scope>NUCLEOTIDE SEQUENCE [LARGE SCALE GENOMIC DNA]</scope>
</reference>
<dbReference type="AlphaFoldDB" id="A0AAV2RVC3"/>
<feature type="region of interest" description="Disordered" evidence="1">
    <location>
        <begin position="1"/>
        <end position="22"/>
    </location>
</feature>
<feature type="compositionally biased region" description="Polar residues" evidence="1">
    <location>
        <begin position="217"/>
        <end position="239"/>
    </location>
</feature>
<protein>
    <submittedName>
        <fullName evidence="2">Uncharacterized protein</fullName>
    </submittedName>
</protein>
<evidence type="ECO:0000313" key="2">
    <source>
        <dbReference type="EMBL" id="CAL4140109.1"/>
    </source>
</evidence>
<accession>A0AAV2RVC3</accession>
<gene>
    <name evidence="2" type="ORF">MNOR_LOCUS28571</name>
</gene>
<name>A0AAV2RVC3_MEGNR</name>